<keyword evidence="9 10" id="KW-0234">DNA repair</keyword>
<dbReference type="Gene3D" id="3.40.50.10930">
    <property type="match status" value="1"/>
</dbReference>
<dbReference type="InterPro" id="IPR027417">
    <property type="entry name" value="P-loop_NTPase"/>
</dbReference>
<dbReference type="PIRSF" id="PIRSF000980">
    <property type="entry name" value="RecC"/>
    <property type="match status" value="1"/>
</dbReference>
<evidence type="ECO:0000256" key="6">
    <source>
        <dbReference type="ARBA" id="ARBA00022839"/>
    </source>
</evidence>
<evidence type="ECO:0000256" key="10">
    <source>
        <dbReference type="HAMAP-Rule" id="MF_01486"/>
    </source>
</evidence>
<keyword evidence="2 10" id="KW-0547">Nucleotide-binding</keyword>
<dbReference type="GO" id="GO:0003677">
    <property type="term" value="F:DNA binding"/>
    <property type="evidence" value="ECO:0007669"/>
    <property type="project" value="UniProtKB-UniRule"/>
</dbReference>
<comment type="similarity">
    <text evidence="10">Belongs to the RecC family.</text>
</comment>
<name>A0A0J0YUJ9_9NEIS</name>
<dbReference type="EMBL" id="JTDO01000001">
    <property type="protein sequence ID" value="KLT73786.1"/>
    <property type="molecule type" value="Genomic_DNA"/>
</dbReference>
<gene>
    <name evidence="10" type="primary">recC</name>
    <name evidence="12" type="ORF">PL75_00090</name>
</gene>
<evidence type="ECO:0000259" key="11">
    <source>
        <dbReference type="Pfam" id="PF17946"/>
    </source>
</evidence>
<evidence type="ECO:0000256" key="8">
    <source>
        <dbReference type="ARBA" id="ARBA00023125"/>
    </source>
</evidence>
<comment type="function">
    <text evidence="10">A helicase/nuclease that prepares dsDNA breaks (DSB) for recombinational DNA repair. Binds to DSBs and unwinds DNA via a highly rapid and processive ATP-dependent bidirectional helicase activity. Unwinds dsDNA until it encounters a Chi (crossover hotspot instigator) sequence from the 3' direction. Cuts ssDNA a few nucleotides 3' to the Chi site. The properties and activities of the enzyme are changed at Chi. The Chi-altered holoenzyme produces a long 3'-ssDNA overhang and facilitates RecA-binding to the ssDNA for homologous DNA recombination and repair. Holoenzyme degrades any linearized DNA that is unable to undergo homologous recombination. In the holoenzyme this subunit recognizes the wild-type Chi sequence, and when added to isolated RecB increases its ATP-dependent helicase processivity.</text>
</comment>
<feature type="domain" description="RecC C-terminal" evidence="11">
    <location>
        <begin position="781"/>
        <end position="997"/>
    </location>
</feature>
<dbReference type="GO" id="GO:0009338">
    <property type="term" value="C:exodeoxyribonuclease V complex"/>
    <property type="evidence" value="ECO:0007669"/>
    <property type="project" value="InterPro"/>
</dbReference>
<dbReference type="SUPFAM" id="SSF52540">
    <property type="entry name" value="P-loop containing nucleoside triphosphate hydrolases"/>
    <property type="match status" value="2"/>
</dbReference>
<dbReference type="PANTHER" id="PTHR30591:SF1">
    <property type="entry name" value="RECBCD ENZYME SUBUNIT RECC"/>
    <property type="match status" value="1"/>
</dbReference>
<dbReference type="InterPro" id="IPR006697">
    <property type="entry name" value="RecC"/>
</dbReference>
<dbReference type="NCBIfam" id="TIGR01450">
    <property type="entry name" value="recC"/>
    <property type="match status" value="1"/>
</dbReference>
<evidence type="ECO:0000256" key="3">
    <source>
        <dbReference type="ARBA" id="ARBA00022763"/>
    </source>
</evidence>
<keyword evidence="5 10" id="KW-0347">Helicase</keyword>
<dbReference type="Pfam" id="PF17946">
    <property type="entry name" value="RecC_C"/>
    <property type="match status" value="1"/>
</dbReference>
<dbReference type="Gene3D" id="1.10.10.160">
    <property type="match status" value="1"/>
</dbReference>
<dbReference type="InterPro" id="IPR011335">
    <property type="entry name" value="Restrct_endonuc-II-like"/>
</dbReference>
<dbReference type="STRING" id="1470200.PL75_00090"/>
<evidence type="ECO:0000256" key="2">
    <source>
        <dbReference type="ARBA" id="ARBA00022741"/>
    </source>
</evidence>
<dbReference type="GO" id="GO:0003678">
    <property type="term" value="F:DNA helicase activity"/>
    <property type="evidence" value="ECO:0007669"/>
    <property type="project" value="UniProtKB-UniRule"/>
</dbReference>
<evidence type="ECO:0000313" key="13">
    <source>
        <dbReference type="Proteomes" id="UP000036027"/>
    </source>
</evidence>
<evidence type="ECO:0000256" key="4">
    <source>
        <dbReference type="ARBA" id="ARBA00022801"/>
    </source>
</evidence>
<evidence type="ECO:0000256" key="7">
    <source>
        <dbReference type="ARBA" id="ARBA00022840"/>
    </source>
</evidence>
<evidence type="ECO:0000256" key="5">
    <source>
        <dbReference type="ARBA" id="ARBA00022806"/>
    </source>
</evidence>
<keyword evidence="1 10" id="KW-0540">Nuclease</keyword>
<keyword evidence="4 10" id="KW-0378">Hydrolase</keyword>
<protein>
    <recommendedName>
        <fullName evidence="10">RecBCD enzyme subunit RecC</fullName>
    </recommendedName>
    <alternativeName>
        <fullName evidence="10">Exonuclease V subunit RecC</fullName>
        <shortName evidence="10">ExoV subunit RecC</shortName>
    </alternativeName>
    <alternativeName>
        <fullName evidence="10">Helicase/nuclease RecBCD subunit RecC</fullName>
    </alternativeName>
</protein>
<keyword evidence="13" id="KW-1185">Reference proteome</keyword>
<dbReference type="GO" id="GO:0000724">
    <property type="term" value="P:double-strand break repair via homologous recombination"/>
    <property type="evidence" value="ECO:0007669"/>
    <property type="project" value="UniProtKB-UniRule"/>
</dbReference>
<dbReference type="SUPFAM" id="SSF52980">
    <property type="entry name" value="Restriction endonuclease-like"/>
    <property type="match status" value="1"/>
</dbReference>
<comment type="subunit">
    <text evidence="10">Heterotrimer of RecB, RecC and RecD. All subunits contribute to DNA-binding.</text>
</comment>
<dbReference type="RefSeq" id="WP_047759878.1">
    <property type="nucleotide sequence ID" value="NZ_CP091510.1"/>
</dbReference>
<dbReference type="InterPro" id="IPR013986">
    <property type="entry name" value="DExx_box_DNA_helicase_dom_sf"/>
</dbReference>
<dbReference type="Gene3D" id="3.40.50.300">
    <property type="entry name" value="P-loop containing nucleotide triphosphate hydrolases"/>
    <property type="match status" value="2"/>
</dbReference>
<evidence type="ECO:0000313" key="12">
    <source>
        <dbReference type="EMBL" id="KLT73786.1"/>
    </source>
</evidence>
<keyword evidence="7 10" id="KW-0067">ATP-binding</keyword>
<dbReference type="Proteomes" id="UP000036027">
    <property type="component" value="Unassembled WGS sequence"/>
</dbReference>
<dbReference type="Pfam" id="PF04257">
    <property type="entry name" value="Exonuc_V_gamma"/>
    <property type="match status" value="1"/>
</dbReference>
<keyword evidence="6 10" id="KW-0269">Exonuclease</keyword>
<accession>A0A0J0YUJ9</accession>
<dbReference type="AlphaFoldDB" id="A0A0J0YUJ9"/>
<dbReference type="HAMAP" id="MF_01486">
    <property type="entry name" value="RecC"/>
    <property type="match status" value="1"/>
</dbReference>
<dbReference type="InterPro" id="IPR041500">
    <property type="entry name" value="RecC_C"/>
</dbReference>
<dbReference type="PATRIC" id="fig|1470200.3.peg.20"/>
<reference evidence="12 13" key="1">
    <citation type="submission" date="2014-11" db="EMBL/GenBank/DDBJ databases">
        <title>Genome of a novel goose pathogen.</title>
        <authorList>
            <person name="Hansen C.M."/>
            <person name="Hueffer K."/>
            <person name="Choi S.C."/>
        </authorList>
    </citation>
    <scope>NUCLEOTIDE SEQUENCE [LARGE SCALE GENOMIC DNA]</scope>
    <source>
        <strain evidence="12 13">KH1503</strain>
    </source>
</reference>
<dbReference type="GO" id="GO:0005524">
    <property type="term" value="F:ATP binding"/>
    <property type="evidence" value="ECO:0007669"/>
    <property type="project" value="UniProtKB-UniRule"/>
</dbReference>
<keyword evidence="3 10" id="KW-0227">DNA damage</keyword>
<evidence type="ECO:0000256" key="1">
    <source>
        <dbReference type="ARBA" id="ARBA00022722"/>
    </source>
</evidence>
<dbReference type="OrthoDB" id="9762834at2"/>
<proteinExistence type="inferred from homology"/>
<comment type="miscellaneous">
    <text evidence="10">In the RecBCD complex, RecB has a slow 3'-5' helicase, an exonuclease activity and loads RecA onto ssDNA, RecD has a fast 5'-3' helicase activity, while RecC stimulates the ATPase and processivity of the RecB helicase and contributes to recognition of the Chi site.</text>
</comment>
<comment type="caution">
    <text evidence="12">The sequence shown here is derived from an EMBL/GenBank/DDBJ whole genome shotgun (WGS) entry which is preliminary data.</text>
</comment>
<organism evidence="12 13">
    <name type="scientific">Neisseria arctica</name>
    <dbReference type="NCBI Taxonomy" id="1470200"/>
    <lineage>
        <taxon>Bacteria</taxon>
        <taxon>Pseudomonadati</taxon>
        <taxon>Pseudomonadota</taxon>
        <taxon>Betaproteobacteria</taxon>
        <taxon>Neisseriales</taxon>
        <taxon>Neisseriaceae</taxon>
        <taxon>Neisseria</taxon>
    </lineage>
</organism>
<evidence type="ECO:0000256" key="9">
    <source>
        <dbReference type="ARBA" id="ARBA00023204"/>
    </source>
</evidence>
<keyword evidence="8 10" id="KW-0238">DNA-binding</keyword>
<sequence length="1073" mass="121875">MLYLYQSNRLETLADIFCVLHQQLPLSQALVPEEVVVQSQGMRRYLNQYLAGKTGIAANLRFSLPAGLSWRLMRELLPGIPELSPFHPEVLRWRLFDLFQNSAFHEQSVCPAAYRALHGYLGSSDTAAYQLAGQLADIFDQYLVYRPQWIESWQSGGLYGLGDDEIWQAELWRYLDNGGNHAPHRVALWQQLLGALDAEHLPERFFVFGIATMAPMYLQLLQALAEHCDVHIFALNPSSHYWGNVIEAAQILKSEEDTDLSQSGHPLLASLGKQGRDFFDALTEAGVAQERSFYVDSESQAGMLQQLQQDIQNLVLPGSERSCLPDGTIRIRCAHSPLRELQILKEELLEVLAANPDWQPHDIAVLTPNIEPYSPYIEAVFGQAQGSAQALPYSVSDVRLSRRQPLLYALEQILALFDSRFEVDKILPLLESNLILRRFNLTHEDLPLLHTIIAELNIRWGLDGNMRRNHGADDNLFTWQQGLDRLVLGWMLPEGDLSLWEGVSAWHSEPNQLAVLSQFSAFLNTLAKHYRLWQQAADTAQWCVRVRGLLGELFAPEGDDQAAVQQIEQSLVRWQEEASLAQFEGALPLHTVIRHIGRFLDSESEAGFLRGGITFCSMVPMRSLPFKMICLLGLNDGDYPRNTKAAGFDLISRYPQKGDRARRDDDRYLFLEAILSAREILYLSYIGRDIQNNEILAPSSLLSELIDTLAAMAGMRSSEYGKKYIVQHPLQVFSRRYFNAESGYRSSRSDYAAALNQPVISRRSFFDGAFTKQQDTAETLITQSDFLSFWRNPVRAWLQGQLGWREPYRDEAWEAAEPFEPNRSDIVYAEYTEARRTHADFGSVGHRLRAQSLLPPGELGRLWQQRFEIAAKSLDGTLCLSRKLPPQAYTLMLARYTLEGSLGHCYQHGQIFFLDSQPYAPQKISLYLQHLIFCAVRPSESPCFESHILYPDHHAKLSAITQENACKQLEKWLDYFRIGQSRPLPFFAKTSFAVAERLLATDDREAAENEAFSQYLGSKMSKGQCDYTEVRLVFGHDDALPIETPLFWNLIEDLVVPLLEVLATDKTEDSGTV</sequence>
<dbReference type="GO" id="GO:0008854">
    <property type="term" value="F:exodeoxyribonuclease V activity"/>
    <property type="evidence" value="ECO:0007669"/>
    <property type="project" value="InterPro"/>
</dbReference>
<dbReference type="PANTHER" id="PTHR30591">
    <property type="entry name" value="RECBCD ENZYME SUBUNIT RECC"/>
    <property type="match status" value="1"/>
</dbReference>